<evidence type="ECO:0000313" key="1">
    <source>
        <dbReference type="EMBL" id="VXD22379.1"/>
    </source>
</evidence>
<dbReference type="Proteomes" id="UP000184550">
    <property type="component" value="Unassembled WGS sequence"/>
</dbReference>
<reference evidence="1" key="1">
    <citation type="submission" date="2019-10" db="EMBL/GenBank/DDBJ databases">
        <authorList>
            <consortium name="Genoscope - CEA"/>
            <person name="William W."/>
        </authorList>
    </citation>
    <scope>NUCLEOTIDE SEQUENCE [LARGE SCALE GENOMIC DNA]</scope>
    <source>
        <strain evidence="1">BBR_PRJEB10992</strain>
    </source>
</reference>
<evidence type="ECO:0000313" key="2">
    <source>
        <dbReference type="Proteomes" id="UP000184550"/>
    </source>
</evidence>
<dbReference type="AlphaFoldDB" id="A0A7Z9BTQ3"/>
<gene>
    <name evidence="1" type="ORF">PL8927_750067</name>
</gene>
<protein>
    <submittedName>
        <fullName evidence="1">Uncharacterized protein</fullName>
    </submittedName>
</protein>
<accession>A0A7Z9BTQ3</accession>
<dbReference type="EMBL" id="CZCU02000152">
    <property type="protein sequence ID" value="VXD22379.1"/>
    <property type="molecule type" value="Genomic_DNA"/>
</dbReference>
<comment type="caution">
    <text evidence="1">The sequence shown here is derived from an EMBL/GenBank/DDBJ whole genome shotgun (WGS) entry which is preliminary data.</text>
</comment>
<name>A0A7Z9BTQ3_9CYAN</name>
<organism evidence="1 2">
    <name type="scientific">Planktothrix serta PCC 8927</name>
    <dbReference type="NCBI Taxonomy" id="671068"/>
    <lineage>
        <taxon>Bacteria</taxon>
        <taxon>Bacillati</taxon>
        <taxon>Cyanobacteriota</taxon>
        <taxon>Cyanophyceae</taxon>
        <taxon>Oscillatoriophycideae</taxon>
        <taxon>Oscillatoriales</taxon>
        <taxon>Microcoleaceae</taxon>
        <taxon>Planktothrix</taxon>
    </lineage>
</organism>
<proteinExistence type="predicted"/>
<sequence>MIFNVSKMSTPVPYQAFQDSQKCSKSVGEFTPRLLHFLRLRTEDDRSPNYEQYLWNQNST</sequence>
<keyword evidence="2" id="KW-1185">Reference proteome</keyword>